<proteinExistence type="predicted"/>
<accession>A0A7R9DJ99</accession>
<name>A0A7R9DJ99_TIMCR</name>
<dbReference type="AlphaFoldDB" id="A0A7R9DJ99"/>
<evidence type="ECO:0000313" key="1">
    <source>
        <dbReference type="EMBL" id="CAD7414825.1"/>
    </source>
</evidence>
<organism evidence="1">
    <name type="scientific">Timema cristinae</name>
    <name type="common">Walking stick</name>
    <dbReference type="NCBI Taxonomy" id="61476"/>
    <lineage>
        <taxon>Eukaryota</taxon>
        <taxon>Metazoa</taxon>
        <taxon>Ecdysozoa</taxon>
        <taxon>Arthropoda</taxon>
        <taxon>Hexapoda</taxon>
        <taxon>Insecta</taxon>
        <taxon>Pterygota</taxon>
        <taxon>Neoptera</taxon>
        <taxon>Polyneoptera</taxon>
        <taxon>Phasmatodea</taxon>
        <taxon>Timematodea</taxon>
        <taxon>Timematoidea</taxon>
        <taxon>Timematidae</taxon>
        <taxon>Timema</taxon>
    </lineage>
</organism>
<sequence>MEQCWSGKPSNRPLLGYVLPLLESIQARYFQKLSSVAPSRVCTTCCSKTTPWQQMCELSVDDLLVESSLEPQ</sequence>
<gene>
    <name evidence="1" type="ORF">TCEB3V08_LOCUS12232</name>
</gene>
<reference evidence="1" key="1">
    <citation type="submission" date="2020-11" db="EMBL/GenBank/DDBJ databases">
        <authorList>
            <person name="Tran Van P."/>
        </authorList>
    </citation>
    <scope>NUCLEOTIDE SEQUENCE</scope>
</reference>
<dbReference type="EMBL" id="OC325112">
    <property type="protein sequence ID" value="CAD7414825.1"/>
    <property type="molecule type" value="Genomic_DNA"/>
</dbReference>
<protein>
    <submittedName>
        <fullName evidence="1">Uncharacterized protein</fullName>
    </submittedName>
</protein>